<comment type="caution">
    <text evidence="10">Lacks conserved residue(s) required for the propagation of feature annotation.</text>
</comment>
<keyword evidence="9 10" id="KW-0472">Membrane</keyword>
<evidence type="ECO:0000256" key="4">
    <source>
        <dbReference type="ARBA" id="ARBA00022603"/>
    </source>
</evidence>
<proteinExistence type="inferred from homology"/>
<comment type="subcellular location">
    <subcellularLocation>
        <location evidence="10">Endoplasmic reticulum membrane</location>
        <topology evidence="10">Multi-pass membrane protein</topology>
    </subcellularLocation>
    <subcellularLocation>
        <location evidence="1">Membrane</location>
        <topology evidence="1">Multi-pass membrane protein</topology>
    </subcellularLocation>
</comment>
<evidence type="ECO:0000256" key="1">
    <source>
        <dbReference type="ARBA" id="ARBA00004141"/>
    </source>
</evidence>
<dbReference type="PROSITE" id="PS51564">
    <property type="entry name" value="SAM_ICMT"/>
    <property type="match status" value="1"/>
</dbReference>
<evidence type="ECO:0000256" key="7">
    <source>
        <dbReference type="ARBA" id="ARBA00022692"/>
    </source>
</evidence>
<evidence type="ECO:0000256" key="9">
    <source>
        <dbReference type="ARBA" id="ARBA00023136"/>
    </source>
</evidence>
<sequence length="285" mass="30751">MALTPAQRLSALSLSLRRRLSLLQSFLSFSRCTSSAFATSRSVGRPGVLGLCVGCLLGCSLSCSLLLPLLLGFSSRLLPLSLYLLFLSLFHALEFLTTAVYNPGVATSASFVVDHSPAYTAALLSALLEYVLRLLLSPLLPSLRPGLGALSLLGLLLCLGGQATRAAAMSTCGENFNHIIQTGDTRQNHALVTHGVYALLRHPSYTGWFYWSVGTQLLLGNPVNAALYAGAAWRFFGARIPYEEDTLVELFGDEYVEYMGRSWVLIPFIGRGEKGRGGGGEKKEK</sequence>
<keyword evidence="12" id="KW-1185">Reference proteome</keyword>
<dbReference type="PANTHER" id="PTHR12714">
    <property type="entry name" value="PROTEIN-S ISOPRENYLCYSTEINE O-METHYLTRANSFERASE"/>
    <property type="match status" value="1"/>
</dbReference>
<dbReference type="EC" id="2.1.1.100" evidence="3 10"/>
<evidence type="ECO:0000313" key="12">
    <source>
        <dbReference type="Proteomes" id="UP001165060"/>
    </source>
</evidence>
<protein>
    <recommendedName>
        <fullName evidence="3 10">Protein-S-isoprenylcysteine O-methyltransferase</fullName>
        <ecNumber evidence="3 10">2.1.1.100</ecNumber>
    </recommendedName>
</protein>
<gene>
    <name evidence="11" type="ORF">TeGR_g7711</name>
</gene>
<dbReference type="EMBL" id="BRYB01001759">
    <property type="protein sequence ID" value="GMI33044.1"/>
    <property type="molecule type" value="Genomic_DNA"/>
</dbReference>
<evidence type="ECO:0000256" key="5">
    <source>
        <dbReference type="ARBA" id="ARBA00022679"/>
    </source>
</evidence>
<accession>A0ABQ6MV28</accession>
<comment type="similarity">
    <text evidence="2 10">Belongs to the class VI-like SAM-binding methyltransferase superfamily. Isoprenylcysteine carboxyl methyltransferase family.</text>
</comment>
<evidence type="ECO:0000313" key="11">
    <source>
        <dbReference type="EMBL" id="GMI33044.1"/>
    </source>
</evidence>
<dbReference type="Proteomes" id="UP001165060">
    <property type="component" value="Unassembled WGS sequence"/>
</dbReference>
<feature type="transmembrane region" description="Helical" evidence="10">
    <location>
        <begin position="48"/>
        <end position="70"/>
    </location>
</feature>
<dbReference type="InterPro" id="IPR007269">
    <property type="entry name" value="ICMT_MeTrfase"/>
</dbReference>
<dbReference type="Pfam" id="PF04140">
    <property type="entry name" value="ICMT"/>
    <property type="match status" value="1"/>
</dbReference>
<keyword evidence="7 10" id="KW-0812">Transmembrane</keyword>
<organism evidence="11 12">
    <name type="scientific">Tetraparma gracilis</name>
    <dbReference type="NCBI Taxonomy" id="2962635"/>
    <lineage>
        <taxon>Eukaryota</taxon>
        <taxon>Sar</taxon>
        <taxon>Stramenopiles</taxon>
        <taxon>Ochrophyta</taxon>
        <taxon>Bolidophyceae</taxon>
        <taxon>Parmales</taxon>
        <taxon>Triparmaceae</taxon>
        <taxon>Tetraparma</taxon>
    </lineage>
</organism>
<comment type="caution">
    <text evidence="11">The sequence shown here is derived from an EMBL/GenBank/DDBJ whole genome shotgun (WGS) entry which is preliminary data.</text>
</comment>
<keyword evidence="6 10" id="KW-0949">S-adenosyl-L-methionine</keyword>
<evidence type="ECO:0000256" key="10">
    <source>
        <dbReference type="RuleBase" id="RU362022"/>
    </source>
</evidence>
<dbReference type="PANTHER" id="PTHR12714:SF9">
    <property type="entry name" value="PROTEIN-S-ISOPRENYLCYSTEINE O-METHYLTRANSFERASE"/>
    <property type="match status" value="1"/>
</dbReference>
<keyword evidence="10" id="KW-0256">Endoplasmic reticulum</keyword>
<evidence type="ECO:0000256" key="3">
    <source>
        <dbReference type="ARBA" id="ARBA00012151"/>
    </source>
</evidence>
<name>A0ABQ6MV28_9STRA</name>
<feature type="transmembrane region" description="Helical" evidence="10">
    <location>
        <begin position="82"/>
        <end position="101"/>
    </location>
</feature>
<keyword evidence="4 10" id="KW-0489">Methyltransferase</keyword>
<evidence type="ECO:0000256" key="8">
    <source>
        <dbReference type="ARBA" id="ARBA00022989"/>
    </source>
</evidence>
<keyword evidence="8 10" id="KW-1133">Transmembrane helix</keyword>
<dbReference type="InterPro" id="IPR025770">
    <property type="entry name" value="PPMT_MeTrfase"/>
</dbReference>
<keyword evidence="5" id="KW-0808">Transferase</keyword>
<comment type="catalytic activity">
    <reaction evidence="10">
        <text>[protein]-C-terminal S-[(2E,6E)-farnesyl]-L-cysteine + S-adenosyl-L-methionine = [protein]-C-terminal S-[(2E,6E)-farnesyl]-L-cysteine methyl ester + S-adenosyl-L-homocysteine</text>
        <dbReference type="Rhea" id="RHEA:21672"/>
        <dbReference type="Rhea" id="RHEA-COMP:12125"/>
        <dbReference type="Rhea" id="RHEA-COMP:12126"/>
        <dbReference type="ChEBI" id="CHEBI:57856"/>
        <dbReference type="ChEBI" id="CHEBI:59789"/>
        <dbReference type="ChEBI" id="CHEBI:90510"/>
        <dbReference type="ChEBI" id="CHEBI:90511"/>
        <dbReference type="EC" id="2.1.1.100"/>
    </reaction>
</comment>
<evidence type="ECO:0000256" key="6">
    <source>
        <dbReference type="ARBA" id="ARBA00022691"/>
    </source>
</evidence>
<dbReference type="Gene3D" id="1.20.120.1630">
    <property type="match status" value="1"/>
</dbReference>
<reference evidence="11 12" key="1">
    <citation type="journal article" date="2023" name="Commun. Biol.">
        <title>Genome analysis of Parmales, the sister group of diatoms, reveals the evolutionary specialization of diatoms from phago-mixotrophs to photoautotrophs.</title>
        <authorList>
            <person name="Ban H."/>
            <person name="Sato S."/>
            <person name="Yoshikawa S."/>
            <person name="Yamada K."/>
            <person name="Nakamura Y."/>
            <person name="Ichinomiya M."/>
            <person name="Sato N."/>
            <person name="Blanc-Mathieu R."/>
            <person name="Endo H."/>
            <person name="Kuwata A."/>
            <person name="Ogata H."/>
        </authorList>
    </citation>
    <scope>NUCLEOTIDE SEQUENCE [LARGE SCALE GENOMIC DNA]</scope>
</reference>
<evidence type="ECO:0000256" key="2">
    <source>
        <dbReference type="ARBA" id="ARBA00009140"/>
    </source>
</evidence>